<reference evidence="1" key="1">
    <citation type="submission" date="2024-07" db="EMBL/GenBank/DDBJ databases">
        <authorList>
            <person name="Bringhurst R.M."/>
            <person name="Homer T.E."/>
        </authorList>
    </citation>
    <scope>NUCLEOTIDE SEQUENCE</scope>
</reference>
<dbReference type="EMBL" id="PQ015379">
    <property type="protein sequence ID" value="XDJ15166.1"/>
    <property type="molecule type" value="Genomic_DNA"/>
</dbReference>
<accession>A0AB39CE93</accession>
<name>A0AB39CE93_9VIRU</name>
<sequence>MSTPQALRKVKVWRVQAGTEKHNPVFKGDWFLGDDWKKESWPRDTVVEVREIFFSFIWRTRIEGKGRIKISSRQLWTMKSRREAQVLYANNGSPYGGHYVYHEEAHDDEFDPAPES</sequence>
<proteinExistence type="predicted"/>
<organism evidence="1">
    <name type="scientific">Pseudomonas phage HRDY3</name>
    <dbReference type="NCBI Taxonomy" id="3236930"/>
    <lineage>
        <taxon>Viruses</taxon>
    </lineage>
</organism>
<evidence type="ECO:0000313" key="1">
    <source>
        <dbReference type="EMBL" id="XDJ15166.1"/>
    </source>
</evidence>
<protein>
    <submittedName>
        <fullName evidence="1">Uncharacterized protein</fullName>
    </submittedName>
</protein>